<accession>A0AAD7G3I3</accession>
<feature type="region of interest" description="Disordered" evidence="1">
    <location>
        <begin position="119"/>
        <end position="138"/>
    </location>
</feature>
<dbReference type="Proteomes" id="UP001221757">
    <property type="component" value="Unassembled WGS sequence"/>
</dbReference>
<dbReference type="EMBL" id="JARKIE010000359">
    <property type="protein sequence ID" value="KAJ7651776.1"/>
    <property type="molecule type" value="Genomic_DNA"/>
</dbReference>
<dbReference type="AlphaFoldDB" id="A0AAD7G3I3"/>
<proteinExistence type="predicted"/>
<comment type="caution">
    <text evidence="2">The sequence shown here is derived from an EMBL/GenBank/DDBJ whole genome shotgun (WGS) entry which is preliminary data.</text>
</comment>
<gene>
    <name evidence="2" type="ORF">B0H17DRAFT_1215198</name>
</gene>
<evidence type="ECO:0000313" key="2">
    <source>
        <dbReference type="EMBL" id="KAJ7651776.1"/>
    </source>
</evidence>
<protein>
    <submittedName>
        <fullName evidence="2">Uncharacterized protein</fullName>
    </submittedName>
</protein>
<feature type="compositionally biased region" description="Basic and acidic residues" evidence="1">
    <location>
        <begin position="126"/>
        <end position="138"/>
    </location>
</feature>
<evidence type="ECO:0000256" key="1">
    <source>
        <dbReference type="SAM" id="MobiDB-lite"/>
    </source>
</evidence>
<sequence length="179" mass="19835">MTGSSRVRLPSFPSTSTPCQAAAKTKSNLKSREQSEQSPGPLLCVPLLLWSFWYFKRPKQRTKRAPSPYNIYIKEHLPGRGAPWPPAHGWDERAPSWGAAVRADAPESPKRGQPVVIKHAPKAKSRCREKAAVSKKGDSEEIQRSALFVSSPVYPAPAYHDSPTIPLFVPANMRIVARL</sequence>
<feature type="region of interest" description="Disordered" evidence="1">
    <location>
        <begin position="1"/>
        <end position="39"/>
    </location>
</feature>
<name>A0AAD7G3I3_MYCRO</name>
<keyword evidence="3" id="KW-1185">Reference proteome</keyword>
<reference evidence="2" key="1">
    <citation type="submission" date="2023-03" db="EMBL/GenBank/DDBJ databases">
        <title>Massive genome expansion in bonnet fungi (Mycena s.s.) driven by repeated elements and novel gene families across ecological guilds.</title>
        <authorList>
            <consortium name="Lawrence Berkeley National Laboratory"/>
            <person name="Harder C.B."/>
            <person name="Miyauchi S."/>
            <person name="Viragh M."/>
            <person name="Kuo A."/>
            <person name="Thoen E."/>
            <person name="Andreopoulos B."/>
            <person name="Lu D."/>
            <person name="Skrede I."/>
            <person name="Drula E."/>
            <person name="Henrissat B."/>
            <person name="Morin E."/>
            <person name="Kohler A."/>
            <person name="Barry K."/>
            <person name="LaButti K."/>
            <person name="Morin E."/>
            <person name="Salamov A."/>
            <person name="Lipzen A."/>
            <person name="Mereny Z."/>
            <person name="Hegedus B."/>
            <person name="Baldrian P."/>
            <person name="Stursova M."/>
            <person name="Weitz H."/>
            <person name="Taylor A."/>
            <person name="Grigoriev I.V."/>
            <person name="Nagy L.G."/>
            <person name="Martin F."/>
            <person name="Kauserud H."/>
        </authorList>
    </citation>
    <scope>NUCLEOTIDE SEQUENCE</scope>
    <source>
        <strain evidence="2">CBHHK067</strain>
    </source>
</reference>
<evidence type="ECO:0000313" key="3">
    <source>
        <dbReference type="Proteomes" id="UP001221757"/>
    </source>
</evidence>
<organism evidence="2 3">
    <name type="scientific">Mycena rosella</name>
    <name type="common">Pink bonnet</name>
    <name type="synonym">Agaricus rosellus</name>
    <dbReference type="NCBI Taxonomy" id="1033263"/>
    <lineage>
        <taxon>Eukaryota</taxon>
        <taxon>Fungi</taxon>
        <taxon>Dikarya</taxon>
        <taxon>Basidiomycota</taxon>
        <taxon>Agaricomycotina</taxon>
        <taxon>Agaricomycetes</taxon>
        <taxon>Agaricomycetidae</taxon>
        <taxon>Agaricales</taxon>
        <taxon>Marasmiineae</taxon>
        <taxon>Mycenaceae</taxon>
        <taxon>Mycena</taxon>
    </lineage>
</organism>